<evidence type="ECO:0000313" key="2">
    <source>
        <dbReference type="EMBL" id="VVC04151.1"/>
    </source>
</evidence>
<comment type="caution">
    <text evidence="2">The sequence shown here is derived from an EMBL/GenBank/DDBJ whole genome shotgun (WGS) entry which is preliminary data.</text>
</comment>
<protein>
    <recommendedName>
        <fullName evidence="4">TadE-like protein</fullName>
    </recommendedName>
</protein>
<name>A0A5E4LRG2_9ARCH</name>
<evidence type="ECO:0000256" key="1">
    <source>
        <dbReference type="SAM" id="Phobius"/>
    </source>
</evidence>
<sequence>MIRNRFSGFVAIDAMVSLIPILLILIILIETVSFFSNETATGAHHQKIFNRLVGIADYVVKSGAVVEEGEIRYPNWIDEKKLNAITIETLRDGSDLSSLYIGVKSPSLSYSVCIYRIVVIGSEKQIKQLFVCGG</sequence>
<dbReference type="Proteomes" id="UP000789941">
    <property type="component" value="Unassembled WGS sequence"/>
</dbReference>
<evidence type="ECO:0008006" key="4">
    <source>
        <dbReference type="Google" id="ProtNLM"/>
    </source>
</evidence>
<proteinExistence type="predicted"/>
<keyword evidence="1" id="KW-0812">Transmembrane</keyword>
<gene>
    <name evidence="2" type="ORF">LFW2832_00768</name>
</gene>
<keyword evidence="1" id="KW-1133">Transmembrane helix</keyword>
<organism evidence="2 3">
    <name type="scientific">Candidatus Bilamarchaeum dharawalense</name>
    <dbReference type="NCBI Taxonomy" id="2885759"/>
    <lineage>
        <taxon>Archaea</taxon>
        <taxon>Candidatus Micrarchaeota</taxon>
        <taxon>Candidatus Micrarchaeia</taxon>
        <taxon>Candidatus Anstonellales</taxon>
        <taxon>Candidatus Bilamarchaeaceae</taxon>
        <taxon>Candidatus Bilamarchaeum</taxon>
    </lineage>
</organism>
<feature type="transmembrane region" description="Helical" evidence="1">
    <location>
        <begin position="6"/>
        <end position="29"/>
    </location>
</feature>
<keyword evidence="1" id="KW-0472">Membrane</keyword>
<dbReference type="AlphaFoldDB" id="A0A5E4LRG2"/>
<accession>A0A5E4LRG2</accession>
<reference evidence="2 3" key="1">
    <citation type="submission" date="2019-08" db="EMBL/GenBank/DDBJ databases">
        <authorList>
            <person name="Vazquez-Campos X."/>
        </authorList>
    </citation>
    <scope>NUCLEOTIDE SEQUENCE [LARGE SCALE GENOMIC DNA]</scope>
    <source>
        <strain evidence="2">LFW-283_2</strain>
    </source>
</reference>
<dbReference type="EMBL" id="CABMJJ010000009">
    <property type="protein sequence ID" value="VVC04151.1"/>
    <property type="molecule type" value="Genomic_DNA"/>
</dbReference>
<evidence type="ECO:0000313" key="3">
    <source>
        <dbReference type="Proteomes" id="UP000789941"/>
    </source>
</evidence>